<evidence type="ECO:0000313" key="5">
    <source>
        <dbReference type="Proteomes" id="UP000034156"/>
    </source>
</evidence>
<evidence type="ECO:0000313" key="4">
    <source>
        <dbReference type="EMBL" id="TYP92324.1"/>
    </source>
</evidence>
<dbReference type="AlphaFoldDB" id="A0A0F7KD75"/>
<dbReference type="InterPro" id="IPR010131">
    <property type="entry name" value="MdtP/NodT-like"/>
</dbReference>
<keyword evidence="2" id="KW-0472">Membrane</keyword>
<name>A0A0F7KD75_9PROT</name>
<keyword evidence="2" id="KW-1133">Transmembrane helix</keyword>
<dbReference type="Proteomes" id="UP000034156">
    <property type="component" value="Chromosome"/>
</dbReference>
<dbReference type="EMBL" id="CP011451">
    <property type="protein sequence ID" value="AKH37491.1"/>
    <property type="molecule type" value="Genomic_DNA"/>
</dbReference>
<protein>
    <submittedName>
        <fullName evidence="4">Cobalt-zinc-cadmium efflux system outer membrane protein</fullName>
    </submittedName>
    <submittedName>
        <fullName evidence="3">Transporter</fullName>
    </submittedName>
</protein>
<keyword evidence="2" id="KW-0812">Transmembrane</keyword>
<reference evidence="5" key="1">
    <citation type="submission" date="2015-05" db="EMBL/GenBank/DDBJ databases">
        <title>Draft genome of Nitrosomonas communis strain Nm2.</title>
        <authorList>
            <person name="Kozlowski J.A."/>
            <person name="Kits K.D."/>
            <person name="Stein L.Y."/>
        </authorList>
    </citation>
    <scope>NUCLEOTIDE SEQUENCE [LARGE SCALE GENOMIC DNA]</scope>
    <source>
        <strain evidence="5">Nm2</strain>
    </source>
</reference>
<evidence type="ECO:0000256" key="2">
    <source>
        <dbReference type="SAM" id="Phobius"/>
    </source>
</evidence>
<dbReference type="PATRIC" id="fig|44574.3.peg.1477"/>
<sequence>MKFKLQYKQLRFCLLSETQILILLLFSLYCPFQLMASSDSAYLNDGKSLNYQTSFLSLEKKDLTLREAVNLVLQHNPELAAFAKEMNALEGATQQAGLFRNPELSVNVENAGNIQKLSGDINSPEAVAQEVVQQVTTIRISQLFELGGKRAARTAAALLNEELASKDYNTKRIEIIARVANAYTDVLAGQERLRLAEATMQLAENVVNAVVKRVQAGKVPPIEETRAKVGFSTTQIEREQAQRDLMAARKRLALLWGDHSPQFNQALGNLESLVPLPSIEKLEERVLESPAALRALKNIEQRKALLEVEQTRRIPNLIVNAGVVHHAQLGGNTAVAGLAIPLPLFDRNQGNLKEAHERVNKAIDERGATELRLKTELAQAYEILSAVWNEINILRDEILPGARSAFEVTKKGYELGRFGFLELLDSQRILFQNQVLYVRALANYQRLVNEIERLIAGPIDELSVTTSMRHSGDNEKYKE</sequence>
<dbReference type="OrthoDB" id="9791261at2"/>
<dbReference type="PANTHER" id="PTHR30203">
    <property type="entry name" value="OUTER MEMBRANE CATION EFFLUX PROTEIN"/>
    <property type="match status" value="1"/>
</dbReference>
<feature type="transmembrane region" description="Helical" evidence="2">
    <location>
        <begin position="12"/>
        <end position="29"/>
    </location>
</feature>
<gene>
    <name evidence="3" type="ORF">AAW31_06165</name>
    <name evidence="4" type="ORF">BCL69_10069</name>
</gene>
<dbReference type="InterPro" id="IPR003423">
    <property type="entry name" value="OMP_efflux"/>
</dbReference>
<reference evidence="3 5" key="2">
    <citation type="journal article" date="2016" name="Genome Announc.">
        <title>Genome Sequence of Nitrosomonas communis Strain Nm2, a Mesophilic Ammonia-Oxidizing Bacterium Isolated from Mediterranean Soil.</title>
        <authorList>
            <person name="Kozlowski J.A."/>
            <person name="Kits K.D."/>
            <person name="Stein L.Y."/>
        </authorList>
    </citation>
    <scope>NUCLEOTIDE SEQUENCE [LARGE SCALE GENOMIC DNA]</scope>
    <source>
        <strain evidence="3 5">Nm2</strain>
    </source>
</reference>
<keyword evidence="5" id="KW-1185">Reference proteome</keyword>
<dbReference type="Gene3D" id="1.20.1600.10">
    <property type="entry name" value="Outer membrane efflux proteins (OEP)"/>
    <property type="match status" value="1"/>
</dbReference>
<reference evidence="4 6" key="3">
    <citation type="submission" date="2019-07" db="EMBL/GenBank/DDBJ databases">
        <title>Active sludge and wastewater microbial communities from Klosterneuburg, Austria.</title>
        <authorList>
            <person name="Wagner M."/>
        </authorList>
    </citation>
    <scope>NUCLEOTIDE SEQUENCE [LARGE SCALE GENOMIC DNA]</scope>
    <source>
        <strain evidence="4 6">Nm2</strain>
    </source>
</reference>
<dbReference type="Proteomes" id="UP000324176">
    <property type="component" value="Unassembled WGS sequence"/>
</dbReference>
<evidence type="ECO:0000313" key="6">
    <source>
        <dbReference type="Proteomes" id="UP000324176"/>
    </source>
</evidence>
<organism evidence="3 5">
    <name type="scientific">Nitrosomonas communis</name>
    <dbReference type="NCBI Taxonomy" id="44574"/>
    <lineage>
        <taxon>Bacteria</taxon>
        <taxon>Pseudomonadati</taxon>
        <taxon>Pseudomonadota</taxon>
        <taxon>Betaproteobacteria</taxon>
        <taxon>Nitrosomonadales</taxon>
        <taxon>Nitrosomonadaceae</taxon>
        <taxon>Nitrosomonas</taxon>
    </lineage>
</organism>
<dbReference type="EMBL" id="VNHT01000006">
    <property type="protein sequence ID" value="TYP92324.1"/>
    <property type="molecule type" value="Genomic_DNA"/>
</dbReference>
<evidence type="ECO:0000313" key="3">
    <source>
        <dbReference type="EMBL" id="AKH37491.1"/>
    </source>
</evidence>
<proteinExistence type="inferred from homology"/>
<dbReference type="SUPFAM" id="SSF56954">
    <property type="entry name" value="Outer membrane efflux proteins (OEP)"/>
    <property type="match status" value="1"/>
</dbReference>
<dbReference type="Pfam" id="PF02321">
    <property type="entry name" value="OEP"/>
    <property type="match status" value="2"/>
</dbReference>
<dbReference type="KEGG" id="nco:AAW31_06165"/>
<dbReference type="RefSeq" id="WP_046849572.1">
    <property type="nucleotide sequence ID" value="NZ_CP011451.1"/>
</dbReference>
<comment type="similarity">
    <text evidence="1">Belongs to the outer membrane factor (OMF) (TC 1.B.17) family.</text>
</comment>
<evidence type="ECO:0000256" key="1">
    <source>
        <dbReference type="ARBA" id="ARBA00007613"/>
    </source>
</evidence>
<accession>A0A0F7KD75</accession>
<dbReference type="GO" id="GO:0015562">
    <property type="term" value="F:efflux transmembrane transporter activity"/>
    <property type="evidence" value="ECO:0007669"/>
    <property type="project" value="InterPro"/>
</dbReference>
<dbReference type="PANTHER" id="PTHR30203:SF24">
    <property type="entry name" value="BLR4935 PROTEIN"/>
    <property type="match status" value="1"/>
</dbReference>